<accession>A0A0A9F5B0</accession>
<organism evidence="2">
    <name type="scientific">Arundo donax</name>
    <name type="common">Giant reed</name>
    <name type="synonym">Donax arundinaceus</name>
    <dbReference type="NCBI Taxonomy" id="35708"/>
    <lineage>
        <taxon>Eukaryota</taxon>
        <taxon>Viridiplantae</taxon>
        <taxon>Streptophyta</taxon>
        <taxon>Embryophyta</taxon>
        <taxon>Tracheophyta</taxon>
        <taxon>Spermatophyta</taxon>
        <taxon>Magnoliopsida</taxon>
        <taxon>Liliopsida</taxon>
        <taxon>Poales</taxon>
        <taxon>Poaceae</taxon>
        <taxon>PACMAD clade</taxon>
        <taxon>Arundinoideae</taxon>
        <taxon>Arundineae</taxon>
        <taxon>Arundo</taxon>
    </lineage>
</organism>
<reference evidence="2" key="2">
    <citation type="journal article" date="2015" name="Data Brief">
        <title>Shoot transcriptome of the giant reed, Arundo donax.</title>
        <authorList>
            <person name="Barrero R.A."/>
            <person name="Guerrero F.D."/>
            <person name="Moolhuijzen P."/>
            <person name="Goolsby J.A."/>
            <person name="Tidwell J."/>
            <person name="Bellgard S.E."/>
            <person name="Bellgard M.I."/>
        </authorList>
    </citation>
    <scope>NUCLEOTIDE SEQUENCE</scope>
    <source>
        <tissue evidence="2">Shoot tissue taken approximately 20 cm above the soil surface</tissue>
    </source>
</reference>
<name>A0A0A9F5B0_ARUDO</name>
<reference evidence="2" key="1">
    <citation type="submission" date="2014-09" db="EMBL/GenBank/DDBJ databases">
        <authorList>
            <person name="Magalhaes I.L.F."/>
            <person name="Oliveira U."/>
            <person name="Santos F.R."/>
            <person name="Vidigal T.H.D.A."/>
            <person name="Brescovit A.D."/>
            <person name="Santos A.J."/>
        </authorList>
    </citation>
    <scope>NUCLEOTIDE SEQUENCE</scope>
    <source>
        <tissue evidence="2">Shoot tissue taken approximately 20 cm above the soil surface</tissue>
    </source>
</reference>
<protein>
    <submittedName>
        <fullName evidence="2">Uncharacterized protein</fullName>
    </submittedName>
</protein>
<evidence type="ECO:0000256" key="1">
    <source>
        <dbReference type="SAM" id="MobiDB-lite"/>
    </source>
</evidence>
<evidence type="ECO:0000313" key="2">
    <source>
        <dbReference type="EMBL" id="JAE06404.1"/>
    </source>
</evidence>
<feature type="compositionally biased region" description="Polar residues" evidence="1">
    <location>
        <begin position="1"/>
        <end position="10"/>
    </location>
</feature>
<dbReference type="EMBL" id="GBRH01191492">
    <property type="protein sequence ID" value="JAE06404.1"/>
    <property type="molecule type" value="Transcribed_RNA"/>
</dbReference>
<proteinExistence type="predicted"/>
<feature type="compositionally biased region" description="Gly residues" evidence="1">
    <location>
        <begin position="13"/>
        <end position="24"/>
    </location>
</feature>
<dbReference type="AlphaFoldDB" id="A0A0A9F5B0"/>
<feature type="region of interest" description="Disordered" evidence="1">
    <location>
        <begin position="1"/>
        <end position="24"/>
    </location>
</feature>
<sequence>MGDLPPSSTRGFFGSGGHGAGAEE</sequence>